<accession>A0A511B9N1</accession>
<evidence type="ECO:0000313" key="3">
    <source>
        <dbReference type="Proteomes" id="UP000321230"/>
    </source>
</evidence>
<dbReference type="EMBL" id="BJUZ01000003">
    <property type="protein sequence ID" value="GEK94527.1"/>
    <property type="molecule type" value="Genomic_DNA"/>
</dbReference>
<feature type="domain" description="Glycosyltransferase 61 catalytic" evidence="1">
    <location>
        <begin position="97"/>
        <end position="277"/>
    </location>
</feature>
<organism evidence="2 3">
    <name type="scientific">Gluconobacter wancherniae NBRC 103581</name>
    <dbReference type="NCBI Taxonomy" id="656744"/>
    <lineage>
        <taxon>Bacteria</taxon>
        <taxon>Pseudomonadati</taxon>
        <taxon>Pseudomonadota</taxon>
        <taxon>Alphaproteobacteria</taxon>
        <taxon>Acetobacterales</taxon>
        <taxon>Acetobacteraceae</taxon>
        <taxon>Gluconobacter</taxon>
    </lineage>
</organism>
<dbReference type="OrthoDB" id="3760154at2"/>
<sequence length="340" mass="38050">MGLKECTGFVGRRLLINDLPSRRMARNAIFIPPANGPYWGLFEPSGRSVAEAMIFAGNGSGKLHNPLGSTDCPELPSCPTLSDDYDYIYMGHIDPHYGHFLVGAVGRLWALPAYERDRLRIVFSCHLSVQELMARDYFRVIMTALGLTEKNFLRISTPVRFRRIDVASVPFEELSLVHTIYADLMHAIGRQIIPEGGQPLPARAIYMSKERLRNGNVRVDNESAFTAALRERGVGIVYPEEMGFRDQIKLWASNPTVIGFSGASLHTSIFFPERRVITLAHGPDIWANQCLIDMANNNDAQYLYDANGLEHIGAGNGFNMNYRIRNPEQLASELAEYALS</sequence>
<proteinExistence type="predicted"/>
<evidence type="ECO:0000259" key="1">
    <source>
        <dbReference type="Pfam" id="PF04577"/>
    </source>
</evidence>
<dbReference type="GO" id="GO:0016757">
    <property type="term" value="F:glycosyltransferase activity"/>
    <property type="evidence" value="ECO:0007669"/>
    <property type="project" value="InterPro"/>
</dbReference>
<dbReference type="RefSeq" id="WP_146798130.1">
    <property type="nucleotide sequence ID" value="NZ_BARC01000002.1"/>
</dbReference>
<gene>
    <name evidence="2" type="ORF">GWA01_22970</name>
</gene>
<dbReference type="InterPro" id="IPR049625">
    <property type="entry name" value="Glyco_transf_61_cat"/>
</dbReference>
<dbReference type="Pfam" id="PF04577">
    <property type="entry name" value="Glyco_transf_61"/>
    <property type="match status" value="1"/>
</dbReference>
<reference evidence="2 3" key="1">
    <citation type="submission" date="2019-07" db="EMBL/GenBank/DDBJ databases">
        <title>Whole genome shotgun sequence of Gluconobacter wancherniae NBRC 103581.</title>
        <authorList>
            <person name="Hosoyama A."/>
            <person name="Uohara A."/>
            <person name="Ohji S."/>
            <person name="Ichikawa N."/>
        </authorList>
    </citation>
    <scope>NUCLEOTIDE SEQUENCE [LARGE SCALE GENOMIC DNA]</scope>
    <source>
        <strain evidence="2 3">NBRC 103581</strain>
    </source>
</reference>
<evidence type="ECO:0000313" key="2">
    <source>
        <dbReference type="EMBL" id="GEK94527.1"/>
    </source>
</evidence>
<name>A0A511B9N1_9PROT</name>
<dbReference type="Proteomes" id="UP000321230">
    <property type="component" value="Unassembled WGS sequence"/>
</dbReference>
<comment type="caution">
    <text evidence="2">The sequence shown here is derived from an EMBL/GenBank/DDBJ whole genome shotgun (WGS) entry which is preliminary data.</text>
</comment>
<keyword evidence="3" id="KW-1185">Reference proteome</keyword>
<protein>
    <recommendedName>
        <fullName evidence="1">Glycosyltransferase 61 catalytic domain-containing protein</fullName>
    </recommendedName>
</protein>
<dbReference type="AlphaFoldDB" id="A0A511B9N1"/>